<dbReference type="RefSeq" id="WP_289724813.1">
    <property type="nucleotide sequence ID" value="NZ_JAUDUY010000003.1"/>
</dbReference>
<reference evidence="2" key="1">
    <citation type="submission" date="2023-06" db="EMBL/GenBank/DDBJ databases">
        <title>Robiginitalea aurantiacus sp. nov. and Algoriphagus sediminis sp. nov., isolated from coastal sediment.</title>
        <authorList>
            <person name="Zhou Z.Y."/>
            <person name="An J."/>
            <person name="Jia Y.W."/>
            <person name="Du Z.J."/>
        </authorList>
    </citation>
    <scope>NUCLEOTIDE SEQUENCE</scope>
    <source>
        <strain evidence="2">M39</strain>
    </source>
</reference>
<evidence type="ECO:0000313" key="3">
    <source>
        <dbReference type="Proteomes" id="UP001174839"/>
    </source>
</evidence>
<dbReference type="EMBL" id="JAUDUY010000003">
    <property type="protein sequence ID" value="MDM9631458.1"/>
    <property type="molecule type" value="Genomic_DNA"/>
</dbReference>
<sequence length="71" mass="8277">MTTKKLLQGSFSVFTLLLLIVVATVVFALPFLLLDYYFNLEVAFLAYIMVAFISLVYLFIRYRKDKSLNRT</sequence>
<proteinExistence type="predicted"/>
<evidence type="ECO:0000256" key="1">
    <source>
        <dbReference type="SAM" id="Phobius"/>
    </source>
</evidence>
<comment type="caution">
    <text evidence="2">The sequence shown here is derived from an EMBL/GenBank/DDBJ whole genome shotgun (WGS) entry which is preliminary data.</text>
</comment>
<feature type="transmembrane region" description="Helical" evidence="1">
    <location>
        <begin position="40"/>
        <end position="60"/>
    </location>
</feature>
<name>A0ABT7WEW1_9FLAO</name>
<keyword evidence="1" id="KW-1133">Transmembrane helix</keyword>
<dbReference type="Proteomes" id="UP001174839">
    <property type="component" value="Unassembled WGS sequence"/>
</dbReference>
<keyword evidence="3" id="KW-1185">Reference proteome</keyword>
<keyword evidence="1" id="KW-0812">Transmembrane</keyword>
<feature type="transmembrane region" description="Helical" evidence="1">
    <location>
        <begin position="12"/>
        <end position="34"/>
    </location>
</feature>
<keyword evidence="1" id="KW-0472">Membrane</keyword>
<accession>A0ABT7WEW1</accession>
<gene>
    <name evidence="2" type="ORF">QU605_08245</name>
</gene>
<organism evidence="2 3">
    <name type="scientific">Robiginitalea aurantiaca</name>
    <dbReference type="NCBI Taxonomy" id="3056915"/>
    <lineage>
        <taxon>Bacteria</taxon>
        <taxon>Pseudomonadati</taxon>
        <taxon>Bacteroidota</taxon>
        <taxon>Flavobacteriia</taxon>
        <taxon>Flavobacteriales</taxon>
        <taxon>Flavobacteriaceae</taxon>
        <taxon>Robiginitalea</taxon>
    </lineage>
</organism>
<protein>
    <submittedName>
        <fullName evidence="2">Uncharacterized protein</fullName>
    </submittedName>
</protein>
<evidence type="ECO:0000313" key="2">
    <source>
        <dbReference type="EMBL" id="MDM9631458.1"/>
    </source>
</evidence>